<evidence type="ECO:0000313" key="4">
    <source>
        <dbReference type="Proteomes" id="UP000322294"/>
    </source>
</evidence>
<feature type="transmembrane region" description="Helical" evidence="1">
    <location>
        <begin position="85"/>
        <end position="105"/>
    </location>
</feature>
<dbReference type="EMBL" id="VNHO01000031">
    <property type="protein sequence ID" value="TYP49280.1"/>
    <property type="molecule type" value="Genomic_DNA"/>
</dbReference>
<dbReference type="Gene3D" id="3.30.450.40">
    <property type="match status" value="1"/>
</dbReference>
<dbReference type="InterPro" id="IPR003018">
    <property type="entry name" value="GAF"/>
</dbReference>
<evidence type="ECO:0000259" key="2">
    <source>
        <dbReference type="PROSITE" id="PS50887"/>
    </source>
</evidence>
<proteinExistence type="predicted"/>
<feature type="transmembrane region" description="Helical" evidence="1">
    <location>
        <begin position="228"/>
        <end position="247"/>
    </location>
</feature>
<dbReference type="PANTHER" id="PTHR45138">
    <property type="entry name" value="REGULATORY COMPONENTS OF SENSORY TRANSDUCTION SYSTEM"/>
    <property type="match status" value="1"/>
</dbReference>
<dbReference type="SUPFAM" id="SSF55073">
    <property type="entry name" value="Nucleotide cyclase"/>
    <property type="match status" value="1"/>
</dbReference>
<dbReference type="InterPro" id="IPR029787">
    <property type="entry name" value="Nucleotide_cyclase"/>
</dbReference>
<dbReference type="Pfam" id="PF00990">
    <property type="entry name" value="GGDEF"/>
    <property type="match status" value="1"/>
</dbReference>
<keyword evidence="1" id="KW-1133">Transmembrane helix</keyword>
<gene>
    <name evidence="3" type="ORF">LZ11_02167</name>
</gene>
<keyword evidence="1" id="KW-0812">Transmembrane</keyword>
<dbReference type="GO" id="GO:0043709">
    <property type="term" value="P:cell adhesion involved in single-species biofilm formation"/>
    <property type="evidence" value="ECO:0007669"/>
    <property type="project" value="TreeGrafter"/>
</dbReference>
<dbReference type="NCBIfam" id="TIGR00254">
    <property type="entry name" value="GGDEF"/>
    <property type="match status" value="1"/>
</dbReference>
<evidence type="ECO:0000313" key="3">
    <source>
        <dbReference type="EMBL" id="TYP49280.1"/>
    </source>
</evidence>
<comment type="caution">
    <text evidence="3">The sequence shown here is derived from an EMBL/GenBank/DDBJ whole genome shotgun (WGS) entry which is preliminary data.</text>
</comment>
<dbReference type="AlphaFoldDB" id="A0A5S5AHQ5"/>
<evidence type="ECO:0000256" key="1">
    <source>
        <dbReference type="SAM" id="Phobius"/>
    </source>
</evidence>
<dbReference type="CDD" id="cd01949">
    <property type="entry name" value="GGDEF"/>
    <property type="match status" value="1"/>
</dbReference>
<dbReference type="GO" id="GO:0005886">
    <property type="term" value="C:plasma membrane"/>
    <property type="evidence" value="ECO:0007669"/>
    <property type="project" value="TreeGrafter"/>
</dbReference>
<dbReference type="InterPro" id="IPR029016">
    <property type="entry name" value="GAF-like_dom_sf"/>
</dbReference>
<name>A0A5S5AHQ5_9FIRM</name>
<protein>
    <submittedName>
        <fullName evidence="3">Diguanylate cyclase (GGDEF)-like protein</fullName>
    </submittedName>
</protein>
<dbReference type="SUPFAM" id="SSF55781">
    <property type="entry name" value="GAF domain-like"/>
    <property type="match status" value="1"/>
</dbReference>
<reference evidence="3 4" key="1">
    <citation type="submission" date="2019-07" db="EMBL/GenBank/DDBJ databases">
        <title>Genomic Encyclopedia of Type Strains, Phase I: the one thousand microbial genomes (KMG-I) project.</title>
        <authorList>
            <person name="Kyrpides N."/>
        </authorList>
    </citation>
    <scope>NUCLEOTIDE SEQUENCE [LARGE SCALE GENOMIC DNA]</scope>
    <source>
        <strain evidence="3 4">DSM 16647</strain>
    </source>
</reference>
<dbReference type="PANTHER" id="PTHR45138:SF9">
    <property type="entry name" value="DIGUANYLATE CYCLASE DGCM-RELATED"/>
    <property type="match status" value="1"/>
</dbReference>
<dbReference type="GO" id="GO:0052621">
    <property type="term" value="F:diguanylate cyclase activity"/>
    <property type="evidence" value="ECO:0007669"/>
    <property type="project" value="TreeGrafter"/>
</dbReference>
<accession>A0A5S5AHQ5</accession>
<keyword evidence="1" id="KW-0472">Membrane</keyword>
<organism evidence="3 4">
    <name type="scientific">Thermosediminibacter litoriperuensis</name>
    <dbReference type="NCBI Taxonomy" id="291989"/>
    <lineage>
        <taxon>Bacteria</taxon>
        <taxon>Bacillati</taxon>
        <taxon>Bacillota</taxon>
        <taxon>Clostridia</taxon>
        <taxon>Thermosediminibacterales</taxon>
        <taxon>Thermosediminibacteraceae</taxon>
        <taxon>Thermosediminibacter</taxon>
    </lineage>
</organism>
<dbReference type="SMART" id="SM00065">
    <property type="entry name" value="GAF"/>
    <property type="match status" value="1"/>
</dbReference>
<keyword evidence="4" id="KW-1185">Reference proteome</keyword>
<dbReference type="Gene3D" id="3.30.70.270">
    <property type="match status" value="1"/>
</dbReference>
<dbReference type="GO" id="GO:1902201">
    <property type="term" value="P:negative regulation of bacterial-type flagellum-dependent cell motility"/>
    <property type="evidence" value="ECO:0007669"/>
    <property type="project" value="TreeGrafter"/>
</dbReference>
<dbReference type="Proteomes" id="UP000322294">
    <property type="component" value="Unassembled WGS sequence"/>
</dbReference>
<dbReference type="Pfam" id="PF13185">
    <property type="entry name" value="GAF_2"/>
    <property type="match status" value="1"/>
</dbReference>
<dbReference type="InterPro" id="IPR043128">
    <property type="entry name" value="Rev_trsase/Diguanyl_cyclase"/>
</dbReference>
<feature type="domain" description="GGDEF" evidence="2">
    <location>
        <begin position="452"/>
        <end position="588"/>
    </location>
</feature>
<feature type="transmembrane region" description="Helical" evidence="1">
    <location>
        <begin position="125"/>
        <end position="149"/>
    </location>
</feature>
<dbReference type="InterPro" id="IPR050469">
    <property type="entry name" value="Diguanylate_Cyclase"/>
</dbReference>
<sequence length="590" mass="66598">MCRIIYTKIFTGVFTGGGTGAMISRTRYTKILAVTGTGLLILHTGYYGFQLEQPWWQYLIFLLFMFISELNAVQFNNTYLSMEFGFIYAALFIFGFIPAAVMKALSTLLSQAYIRYRNGNLRENLDVVCFNVGQYMVSFFGGAGVYILLKRGGLSEVFAQVLGIFMYFILNNLLVEFYISFGTRDYTFRKWLKSLEADLTTYTISVPGGLLTVQLYRHFGYYLHFPYVGFFAALLGFAPYFLMVYIYKLYMGLIATNRELTALYDVAATMTSTLNTQEVLEIIFDSAKSVAPWDTISLFVYQQDALVPLMYEGFYSDSIKDFRLKPGEGITGSTLLRGRGEIVNNCKKDPRFRQIPGLPLNTKSIMSVSMINNNDIIGAITLTSNKKNAYNNKHLKIMSILANQAAVAISNARLFDRTSKLAVTDSLTKLYNHRYIYEELESMVSRVKNSGGMFSLIIIDIDHFKSYNDRYGHLVGDSILKKLAEVLRDNVRNNDIVGRYGGEEFVIILPDTSGAEAYAIAERIREVVESTEFAQTDTGKKIFITISAGVASCPDDALTVKELVRKADQALLFGAKQKGRNRVVEFRKLN</sequence>
<dbReference type="InterPro" id="IPR000160">
    <property type="entry name" value="GGDEF_dom"/>
</dbReference>
<dbReference type="PROSITE" id="PS50887">
    <property type="entry name" value="GGDEF"/>
    <property type="match status" value="1"/>
</dbReference>
<dbReference type="SMART" id="SM00267">
    <property type="entry name" value="GGDEF"/>
    <property type="match status" value="1"/>
</dbReference>
<feature type="transmembrane region" description="Helical" evidence="1">
    <location>
        <begin position="31"/>
        <end position="49"/>
    </location>
</feature>
<feature type="transmembrane region" description="Helical" evidence="1">
    <location>
        <begin position="161"/>
        <end position="179"/>
    </location>
</feature>
<dbReference type="FunFam" id="3.30.70.270:FF:000001">
    <property type="entry name" value="Diguanylate cyclase domain protein"/>
    <property type="match status" value="1"/>
</dbReference>